<dbReference type="Pfam" id="PF13516">
    <property type="entry name" value="LRR_6"/>
    <property type="match status" value="5"/>
</dbReference>
<accession>A0A0M9VMY7</accession>
<evidence type="ECO:0000256" key="4">
    <source>
        <dbReference type="SAM" id="MobiDB-lite"/>
    </source>
</evidence>
<organism evidence="5 6">
    <name type="scientific">Malassezia pachydermatis</name>
    <dbReference type="NCBI Taxonomy" id="77020"/>
    <lineage>
        <taxon>Eukaryota</taxon>
        <taxon>Fungi</taxon>
        <taxon>Dikarya</taxon>
        <taxon>Basidiomycota</taxon>
        <taxon>Ustilaginomycotina</taxon>
        <taxon>Malasseziomycetes</taxon>
        <taxon>Malasseziales</taxon>
        <taxon>Malasseziaceae</taxon>
        <taxon>Malassezia</taxon>
    </lineage>
</organism>
<name>A0A0M9VMY7_9BASI</name>
<dbReference type="PANTHER" id="PTHR24107">
    <property type="entry name" value="YNEIN REGULATORY COMPLEX SUBUNIT 5"/>
    <property type="match status" value="1"/>
</dbReference>
<comment type="caution">
    <text evidence="5">The sequence shown here is derived from an EMBL/GenBank/DDBJ whole genome shotgun (WGS) entry which is preliminary data.</text>
</comment>
<comment type="subcellular location">
    <subcellularLocation>
        <location evidence="1">Cytoplasm</location>
        <location evidence="1">Cytoskeleton</location>
    </subcellularLocation>
</comment>
<protein>
    <submittedName>
        <fullName evidence="5">Uncharacterized protein</fullName>
    </submittedName>
</protein>
<dbReference type="GeneID" id="28727689"/>
<dbReference type="Proteomes" id="UP000037751">
    <property type="component" value="Unassembled WGS sequence"/>
</dbReference>
<evidence type="ECO:0000256" key="1">
    <source>
        <dbReference type="ARBA" id="ARBA00004245"/>
    </source>
</evidence>
<keyword evidence="6" id="KW-1185">Reference proteome</keyword>
<proteinExistence type="predicted"/>
<dbReference type="SMART" id="SM00368">
    <property type="entry name" value="LRR_RI"/>
    <property type="match status" value="8"/>
</dbReference>
<feature type="region of interest" description="Disordered" evidence="4">
    <location>
        <begin position="641"/>
        <end position="733"/>
    </location>
</feature>
<evidence type="ECO:0000256" key="3">
    <source>
        <dbReference type="ARBA" id="ARBA00023212"/>
    </source>
</evidence>
<dbReference type="EMBL" id="LGAV01000009">
    <property type="protein sequence ID" value="KOS12789.1"/>
    <property type="molecule type" value="Genomic_DNA"/>
</dbReference>
<keyword evidence="3" id="KW-0206">Cytoskeleton</keyword>
<feature type="compositionally biased region" description="Low complexity" evidence="4">
    <location>
        <begin position="13"/>
        <end position="22"/>
    </location>
</feature>
<dbReference type="PANTHER" id="PTHR24107:SF23">
    <property type="entry name" value="FLAGELLAR MEMBER 5"/>
    <property type="match status" value="1"/>
</dbReference>
<evidence type="ECO:0000256" key="2">
    <source>
        <dbReference type="ARBA" id="ARBA00022490"/>
    </source>
</evidence>
<dbReference type="InterPro" id="IPR001611">
    <property type="entry name" value="Leu-rich_rpt"/>
</dbReference>
<reference evidence="5 6" key="1">
    <citation type="submission" date="2015-07" db="EMBL/GenBank/DDBJ databases">
        <title>Draft Genome Sequence of Malassezia furfur CBS1878 and Malassezia pachydermatis CBS1879.</title>
        <authorList>
            <person name="Triana S."/>
            <person name="Ohm R."/>
            <person name="Gonzalez A."/>
            <person name="DeCock H."/>
            <person name="Restrepo S."/>
            <person name="Celis A."/>
        </authorList>
    </citation>
    <scope>NUCLEOTIDE SEQUENCE [LARGE SCALE GENOMIC DNA]</scope>
    <source>
        <strain evidence="5 6">CBS 1879</strain>
    </source>
</reference>
<feature type="region of interest" description="Disordered" evidence="4">
    <location>
        <begin position="1"/>
        <end position="39"/>
    </location>
</feature>
<dbReference type="InterPro" id="IPR032675">
    <property type="entry name" value="LRR_dom_sf"/>
</dbReference>
<dbReference type="GO" id="GO:0005856">
    <property type="term" value="C:cytoskeleton"/>
    <property type="evidence" value="ECO:0007669"/>
    <property type="project" value="UniProtKB-SubCell"/>
</dbReference>
<evidence type="ECO:0000313" key="5">
    <source>
        <dbReference type="EMBL" id="KOS12789.1"/>
    </source>
</evidence>
<sequence>MEASTPSKVAEATTSPSSLSPSKTRHPPTRGILRAPPPPGNDTLWKGRAWWYQVNARLAQQNIDVKIPAGTSHMLSGMMKRWNVAMSNDAWAAEIDIHTERLRRVHFRTEDLAHTYPISRTEAPESEASTRQRIEDEALARAHRLRARPWTARELQSLYRVCCRAREDVPHYAVLEALQQASSWPTSRARTLDFSDAALGPACIPLTDMLTAPTGTQVLVLAHCALDDTCVRAIVRALFASQAVHTLNIAANPGIQLEGWRAISTLLSHAPWLRHLDVSENTMTKAAVRALLAPLALHRATSLQTLRMESCQLRGAALDLFVQAVRVSTLRHLSLRRNQLGPTSGEALYILLCDMDEQGITAIEEVEPLCVTSVPAQDDPYGDEHRMDVVRSLTRDISSEERRTAANERASLRDVLLARTQAYQHALLDVTHVGHLWTLDLKSNALHDGVMWLATALRRNRTLRVLSLSHNELTPAGLACLADALRFNTTLETLDLSHNPCCGPDLSGIVRLRLALAIHPRLKRLVLSDTHLAAEGALALAECLPDAQHLVHLDVSQNSVGLVGLLALSAGTAPNTCLRCVDVTLSEDLWEREEYVRAARALYATCAQNTKDAELRATEKTPVQRPLDKSVLAATLQRWEGQARPATAHDDSSAAAASLASPPEEWDHDWDPPSTASDTTHEDLPTQKAHSLTTEEGVAFRVAKEKENKTLPADADDDALQKELQDAVNSELV</sequence>
<dbReference type="Gene3D" id="3.80.10.10">
    <property type="entry name" value="Ribonuclease Inhibitor"/>
    <property type="match status" value="3"/>
</dbReference>
<evidence type="ECO:0000313" key="6">
    <source>
        <dbReference type="Proteomes" id="UP000037751"/>
    </source>
</evidence>
<dbReference type="RefSeq" id="XP_017990421.1">
    <property type="nucleotide sequence ID" value="XM_018135814.1"/>
</dbReference>
<feature type="compositionally biased region" description="Low complexity" evidence="4">
    <location>
        <begin position="653"/>
        <end position="663"/>
    </location>
</feature>
<dbReference type="SUPFAM" id="SSF52047">
    <property type="entry name" value="RNI-like"/>
    <property type="match status" value="1"/>
</dbReference>
<dbReference type="AlphaFoldDB" id="A0A0M9VMY7"/>
<dbReference type="OrthoDB" id="120976at2759"/>
<dbReference type="VEuPathDB" id="FungiDB:Malapachy_1309"/>
<dbReference type="InterPro" id="IPR052410">
    <property type="entry name" value="DRC5"/>
</dbReference>
<keyword evidence="2" id="KW-0963">Cytoplasm</keyword>
<gene>
    <name evidence="5" type="ORF">Malapachy_1309</name>
</gene>